<dbReference type="AlphaFoldDB" id="A0A370DQ90"/>
<sequence length="78" mass="8892">MATQNFDQELNVSGLDCPLPIIRTKAAFARMDSGQILQIKATNPEFTREVRVLTAHGLYELIDESITEQQLIYLVRKK</sequence>
<protein>
    <submittedName>
        <fullName evidence="3">SirA family protein</fullName>
    </submittedName>
</protein>
<dbReference type="Pfam" id="PF01206">
    <property type="entry name" value="TusA"/>
    <property type="match status" value="1"/>
</dbReference>
<dbReference type="SUPFAM" id="SSF64307">
    <property type="entry name" value="SirA-like"/>
    <property type="match status" value="1"/>
</dbReference>
<dbReference type="PANTHER" id="PTHR33279:SF2">
    <property type="entry name" value="SULFUR CARRIER PROTEIN TUSA"/>
    <property type="match status" value="1"/>
</dbReference>
<proteinExistence type="inferred from homology"/>
<evidence type="ECO:0000313" key="4">
    <source>
        <dbReference type="Proteomes" id="UP000254771"/>
    </source>
</evidence>
<dbReference type="EMBL" id="QFXE01000007">
    <property type="protein sequence ID" value="RDH87105.1"/>
    <property type="molecule type" value="Genomic_DNA"/>
</dbReference>
<evidence type="ECO:0000256" key="1">
    <source>
        <dbReference type="ARBA" id="ARBA00008984"/>
    </source>
</evidence>
<organism evidence="3 4">
    <name type="scientific">endosymbiont of Escarpia spicata</name>
    <dbReference type="NCBI Taxonomy" id="2200908"/>
    <lineage>
        <taxon>Bacteria</taxon>
        <taxon>Pseudomonadati</taxon>
        <taxon>Pseudomonadota</taxon>
        <taxon>Gammaproteobacteria</taxon>
        <taxon>sulfur-oxidizing symbionts</taxon>
    </lineage>
</organism>
<dbReference type="InterPro" id="IPR036868">
    <property type="entry name" value="TusA-like_sf"/>
</dbReference>
<gene>
    <name evidence="3" type="ORF">DIZ78_06355</name>
</gene>
<evidence type="ECO:0000313" key="3">
    <source>
        <dbReference type="EMBL" id="RDH87105.1"/>
    </source>
</evidence>
<evidence type="ECO:0000259" key="2">
    <source>
        <dbReference type="PROSITE" id="PS01148"/>
    </source>
</evidence>
<keyword evidence="4" id="KW-1185">Reference proteome</keyword>
<dbReference type="Proteomes" id="UP000254771">
    <property type="component" value="Unassembled WGS sequence"/>
</dbReference>
<accession>A0A370DQ90</accession>
<comment type="similarity">
    <text evidence="1">Belongs to the sulfur carrier protein TusA family.</text>
</comment>
<name>A0A370DQ90_9GAMM</name>
<feature type="domain" description="UPF0033" evidence="2">
    <location>
        <begin position="10"/>
        <end position="34"/>
    </location>
</feature>
<dbReference type="InterPro" id="IPR001455">
    <property type="entry name" value="TusA-like"/>
</dbReference>
<dbReference type="PANTHER" id="PTHR33279">
    <property type="entry name" value="SULFUR CARRIER PROTEIN YEDF-RELATED"/>
    <property type="match status" value="1"/>
</dbReference>
<dbReference type="PROSITE" id="PS01148">
    <property type="entry name" value="UPF0033"/>
    <property type="match status" value="1"/>
</dbReference>
<reference evidence="3 4" key="1">
    <citation type="journal article" date="2018" name="ISME J.">
        <title>Endosymbiont genomes yield clues of tubeworm success.</title>
        <authorList>
            <person name="Li Y."/>
            <person name="Liles M.R."/>
            <person name="Halanych K.M."/>
        </authorList>
    </citation>
    <scope>NUCLEOTIDE SEQUENCE [LARGE SCALE GENOMIC DNA]</scope>
    <source>
        <strain evidence="3">A1462</strain>
    </source>
</reference>
<dbReference type="CDD" id="cd00291">
    <property type="entry name" value="SirA_YedF_YeeD"/>
    <property type="match status" value="1"/>
</dbReference>
<dbReference type="Gene3D" id="3.30.110.40">
    <property type="entry name" value="TusA-like domain"/>
    <property type="match status" value="1"/>
</dbReference>
<comment type="caution">
    <text evidence="3">The sequence shown here is derived from an EMBL/GenBank/DDBJ whole genome shotgun (WGS) entry which is preliminary data.</text>
</comment>